<organism evidence="1 2">
    <name type="scientific">Phytohabitans houttuyneae</name>
    <dbReference type="NCBI Taxonomy" id="1076126"/>
    <lineage>
        <taxon>Bacteria</taxon>
        <taxon>Bacillati</taxon>
        <taxon>Actinomycetota</taxon>
        <taxon>Actinomycetes</taxon>
        <taxon>Micromonosporales</taxon>
        <taxon>Micromonosporaceae</taxon>
    </lineage>
</organism>
<reference evidence="1 2" key="2">
    <citation type="submission" date="2020-03" db="EMBL/GenBank/DDBJ databases">
        <authorList>
            <person name="Ichikawa N."/>
            <person name="Kimura A."/>
            <person name="Kitahashi Y."/>
            <person name="Uohara A."/>
        </authorList>
    </citation>
    <scope>NUCLEOTIDE SEQUENCE [LARGE SCALE GENOMIC DNA]</scope>
    <source>
        <strain evidence="1 2">NBRC 108639</strain>
    </source>
</reference>
<dbReference type="InterPro" id="IPR042226">
    <property type="entry name" value="eFR1_2_sf"/>
</dbReference>
<reference evidence="1 2" key="1">
    <citation type="submission" date="2020-03" db="EMBL/GenBank/DDBJ databases">
        <title>Whole genome shotgun sequence of Phytohabitans houttuyneae NBRC 108639.</title>
        <authorList>
            <person name="Komaki H."/>
            <person name="Tamura T."/>
        </authorList>
    </citation>
    <scope>NUCLEOTIDE SEQUENCE [LARGE SCALE GENOMIC DNA]</scope>
    <source>
        <strain evidence="1 2">NBRC 108639</strain>
    </source>
</reference>
<dbReference type="InterPro" id="IPR040701">
    <property type="entry name" value="Bact_RF_family2"/>
</dbReference>
<dbReference type="Pfam" id="PF18844">
    <property type="entry name" value="baeRF_family2"/>
    <property type="match status" value="1"/>
</dbReference>
<keyword evidence="2" id="KW-1185">Reference proteome</keyword>
<evidence type="ECO:0000313" key="2">
    <source>
        <dbReference type="Proteomes" id="UP000482800"/>
    </source>
</evidence>
<dbReference type="Gene3D" id="3.30.420.60">
    <property type="entry name" value="eRF1 domain 2"/>
    <property type="match status" value="1"/>
</dbReference>
<evidence type="ECO:0000313" key="1">
    <source>
        <dbReference type="EMBL" id="GFJ81694.1"/>
    </source>
</evidence>
<dbReference type="SUPFAM" id="SSF53137">
    <property type="entry name" value="Translational machinery components"/>
    <property type="match status" value="1"/>
</dbReference>
<name>A0A6V8KD34_9ACTN</name>
<proteinExistence type="predicted"/>
<comment type="caution">
    <text evidence="1">The sequence shown here is derived from an EMBL/GenBank/DDBJ whole genome shotgun (WGS) entry which is preliminary data.</text>
</comment>
<sequence length="372" mass="39384">MSTTKRTDLDAIRDLVQPMTATASLYLGLEPSEPTGDTSEDLYLRWRAMAARLRAEGADERTLAAIGQHLADLRVYPTEVAVFAAAGELRMARSLPGGARYDLASFGAPARVGPLLAWLRGRPPHVIVAIDRTGADLVSAPRGALTGAERSVLGPDDEIERNAPGGWSQPRYQRRAEDSWQHNAAAVATAVVEELHRVRGDLVLVAGDVRATQLLRDRLARMEHGVDVRRMPGGRGADGSAANRPAAVAQLLDAYVAERTAAALAQLNEAAGPDGRAVQGLCPTLAALAAGQVETLLVADDPADTRPAWFGDHLWAAPSPGDRTALGHACRRGRMVDVAVRAGLLTGADVWILTAAEAAGLPDGIGGLRRYH</sequence>
<protein>
    <recommendedName>
        <fullName evidence="3">Peptide chain release factor 1</fullName>
    </recommendedName>
</protein>
<dbReference type="EMBL" id="BLPF01000002">
    <property type="protein sequence ID" value="GFJ81694.1"/>
    <property type="molecule type" value="Genomic_DNA"/>
</dbReference>
<dbReference type="Proteomes" id="UP000482800">
    <property type="component" value="Unassembled WGS sequence"/>
</dbReference>
<gene>
    <name evidence="1" type="ORF">Phou_058740</name>
</gene>
<dbReference type="AlphaFoldDB" id="A0A6V8KD34"/>
<dbReference type="RefSeq" id="WP_345516138.1">
    <property type="nucleotide sequence ID" value="NZ_BAABGO010000072.1"/>
</dbReference>
<evidence type="ECO:0008006" key="3">
    <source>
        <dbReference type="Google" id="ProtNLM"/>
    </source>
</evidence>
<accession>A0A6V8KD34</accession>